<dbReference type="InterPro" id="IPR029058">
    <property type="entry name" value="AB_hydrolase_fold"/>
</dbReference>
<keyword evidence="5" id="KW-1185">Reference proteome</keyword>
<dbReference type="RefSeq" id="WP_072947061.1">
    <property type="nucleotide sequence ID" value="NZ_FNSV01000005.1"/>
</dbReference>
<dbReference type="Pfam" id="PF12697">
    <property type="entry name" value="Abhydrolase_6"/>
    <property type="match status" value="1"/>
</dbReference>
<feature type="domain" description="AB hydrolase-1" evidence="3">
    <location>
        <begin position="73"/>
        <end position="307"/>
    </location>
</feature>
<feature type="region of interest" description="Disordered" evidence="1">
    <location>
        <begin position="123"/>
        <end position="142"/>
    </location>
</feature>
<feature type="compositionally biased region" description="Polar residues" evidence="1">
    <location>
        <begin position="127"/>
        <end position="142"/>
    </location>
</feature>
<dbReference type="PROSITE" id="PS51257">
    <property type="entry name" value="PROKAR_LIPOPROTEIN"/>
    <property type="match status" value="1"/>
</dbReference>
<dbReference type="GO" id="GO:0003824">
    <property type="term" value="F:catalytic activity"/>
    <property type="evidence" value="ECO:0007669"/>
    <property type="project" value="UniProtKB-ARBA"/>
</dbReference>
<dbReference type="GO" id="GO:0016020">
    <property type="term" value="C:membrane"/>
    <property type="evidence" value="ECO:0007669"/>
    <property type="project" value="TreeGrafter"/>
</dbReference>
<accession>A0A1H5A9M3</accession>
<evidence type="ECO:0000256" key="1">
    <source>
        <dbReference type="SAM" id="MobiDB-lite"/>
    </source>
</evidence>
<dbReference type="InterPro" id="IPR050266">
    <property type="entry name" value="AB_hydrolase_sf"/>
</dbReference>
<dbReference type="Gene3D" id="3.40.50.1820">
    <property type="entry name" value="alpha/beta hydrolase"/>
    <property type="match status" value="1"/>
</dbReference>
<protein>
    <submittedName>
        <fullName evidence="4">Pimeloyl-ACP methyl ester carboxylesterase</fullName>
    </submittedName>
</protein>
<evidence type="ECO:0000259" key="3">
    <source>
        <dbReference type="Pfam" id="PF12697"/>
    </source>
</evidence>
<gene>
    <name evidence="4" type="ORF">SAMN04490239_8087</name>
</gene>
<dbReference type="PANTHER" id="PTHR43798:SF33">
    <property type="entry name" value="HYDROLASE, PUTATIVE (AFU_ORTHOLOGUE AFUA_2G14860)-RELATED"/>
    <property type="match status" value="1"/>
</dbReference>
<feature type="signal peptide" evidence="2">
    <location>
        <begin position="1"/>
        <end position="25"/>
    </location>
</feature>
<proteinExistence type="predicted"/>
<keyword evidence="2" id="KW-0732">Signal</keyword>
<feature type="chain" id="PRO_5010220137" evidence="2">
    <location>
        <begin position="26"/>
        <end position="322"/>
    </location>
</feature>
<evidence type="ECO:0000313" key="5">
    <source>
        <dbReference type="Proteomes" id="UP000183561"/>
    </source>
</evidence>
<name>A0A1H5A9M3_9NOCA</name>
<dbReference type="PRINTS" id="PR00111">
    <property type="entry name" value="ABHYDROLASE"/>
</dbReference>
<dbReference type="SUPFAM" id="SSF53474">
    <property type="entry name" value="alpha/beta-Hydrolases"/>
    <property type="match status" value="1"/>
</dbReference>
<dbReference type="InterPro" id="IPR000073">
    <property type="entry name" value="AB_hydrolase_1"/>
</dbReference>
<dbReference type="PANTHER" id="PTHR43798">
    <property type="entry name" value="MONOACYLGLYCEROL LIPASE"/>
    <property type="match status" value="1"/>
</dbReference>
<dbReference type="EMBL" id="FNSV01000005">
    <property type="protein sequence ID" value="SED39166.1"/>
    <property type="molecule type" value="Genomic_DNA"/>
</dbReference>
<dbReference type="AlphaFoldDB" id="A0A1H5A9M3"/>
<organism evidence="4 5">
    <name type="scientific">Rhodococcus koreensis</name>
    <dbReference type="NCBI Taxonomy" id="99653"/>
    <lineage>
        <taxon>Bacteria</taxon>
        <taxon>Bacillati</taxon>
        <taxon>Actinomycetota</taxon>
        <taxon>Actinomycetes</taxon>
        <taxon>Mycobacteriales</taxon>
        <taxon>Nocardiaceae</taxon>
        <taxon>Rhodococcus</taxon>
    </lineage>
</organism>
<reference evidence="5" key="1">
    <citation type="submission" date="2016-10" db="EMBL/GenBank/DDBJ databases">
        <authorList>
            <person name="Varghese N."/>
            <person name="Submissions S."/>
        </authorList>
    </citation>
    <scope>NUCLEOTIDE SEQUENCE [LARGE SCALE GENOMIC DNA]</scope>
    <source>
        <strain evidence="5">DSM 44498</strain>
    </source>
</reference>
<sequence length="322" mass="33306">MSRLARRTGCIAALGCVVVSGCGTAADGPAPTTTPTATAGRFVPGAGDRSGLVDIGGGRGIYLECRGSGSPTVVLVSGAGVAADNWSYTGDPTDQTTPPVRTELAVHPDIAKFTRVCAYDRPGTEQMDGTASRSTGVTQPTTAQGDAADLRALLTVAELEGPHVLVGHSWGGMIASAYARTYPDDVSGLVLVDPGSQYLQSTLPPAVWDQWMRDIETNGRNHPGAETPDYPATLAALETMPPLPAMPAAVLTSDEPFDYLGIGDADTYWPQWLDAAALLSTALDATHITQTGSGHFIENENPALVVEQICSVIAPATSCPGS</sequence>
<dbReference type="Proteomes" id="UP000183561">
    <property type="component" value="Unassembled WGS sequence"/>
</dbReference>
<evidence type="ECO:0000256" key="2">
    <source>
        <dbReference type="SAM" id="SignalP"/>
    </source>
</evidence>
<evidence type="ECO:0000313" key="4">
    <source>
        <dbReference type="EMBL" id="SED39166.1"/>
    </source>
</evidence>